<evidence type="ECO:0000256" key="2">
    <source>
        <dbReference type="ARBA" id="ARBA00004370"/>
    </source>
</evidence>
<dbReference type="GO" id="GO:0090524">
    <property type="term" value="F:cytochrome-b5 reductase activity, acting on NADH"/>
    <property type="evidence" value="ECO:0007669"/>
    <property type="project" value="UniProtKB-EC"/>
</dbReference>
<feature type="domain" description="FAD-binding FR-type" evidence="11">
    <location>
        <begin position="266"/>
        <end position="369"/>
    </location>
</feature>
<sequence>MNFFGFPLTSVEFHPYEVSTDTRKEAVVKDRSLKWILINSLPLYDQTNEIPSFNGYKKIVLDRTLDYAKLFNVSKVHLVVTEVKDDSDRIIDLVHQAAQFFQPHRILCLIEPLSTRSNYYLQSYSTAMSIVQSSNSNNLKIMLDSFHLQRLHGNLTERVKELTPFVGHVQISQTPNRDCPMSENGEVNHRYFLSSLIAPFYQDYIGLEYNAVARASRKWIWVGTGLAVAGAAYLLKFGPGQKMVLETKPSGDQSKAAAAPDALDPNAFRKFKLADIKKYNHNTNVFTFAFDDPKAKYNGKTASCVMLKANVNGKDEVRPYTPISRPNTIGQLEFVIKNYPQGVMSKHVHEMKKGDSIEIKGPIPKYPYEPNKFQQLGLIAGGTGITPMASCRQI</sequence>
<evidence type="ECO:0000256" key="6">
    <source>
        <dbReference type="ARBA" id="ARBA00022827"/>
    </source>
</evidence>
<evidence type="ECO:0000256" key="7">
    <source>
        <dbReference type="ARBA" id="ARBA00022989"/>
    </source>
</evidence>
<feature type="binding site" evidence="10">
    <location>
        <position position="337"/>
    </location>
    <ligand>
        <name>FAD</name>
        <dbReference type="ChEBI" id="CHEBI:57692"/>
    </ligand>
</feature>
<evidence type="ECO:0000256" key="8">
    <source>
        <dbReference type="ARBA" id="ARBA00023002"/>
    </source>
</evidence>
<dbReference type="CDD" id="cd06183">
    <property type="entry name" value="cyt_b5_reduct_like"/>
    <property type="match status" value="1"/>
</dbReference>
<comment type="subcellular location">
    <subcellularLocation>
        <location evidence="2">Membrane</location>
    </subcellularLocation>
</comment>
<feature type="binding site" evidence="10">
    <location>
        <position position="344"/>
    </location>
    <ligand>
        <name>FAD</name>
        <dbReference type="ChEBI" id="CHEBI:57692"/>
    </ligand>
</feature>
<dbReference type="InterPro" id="IPR017938">
    <property type="entry name" value="Riboflavin_synthase-like_b-brl"/>
</dbReference>
<evidence type="ECO:0000313" key="12">
    <source>
        <dbReference type="EMBL" id="CAF1401904.1"/>
    </source>
</evidence>
<evidence type="ECO:0000256" key="1">
    <source>
        <dbReference type="ARBA" id="ARBA00001974"/>
    </source>
</evidence>
<dbReference type="PANTHER" id="PTHR19370:SF171">
    <property type="entry name" value="NADH-CYTOCHROME B5 REDUCTASE 2"/>
    <property type="match status" value="1"/>
</dbReference>
<keyword evidence="9" id="KW-0472">Membrane</keyword>
<reference evidence="12" key="1">
    <citation type="submission" date="2021-02" db="EMBL/GenBank/DDBJ databases">
        <authorList>
            <person name="Nowell W R."/>
        </authorList>
    </citation>
    <scope>NUCLEOTIDE SEQUENCE</scope>
</reference>
<dbReference type="InterPro" id="IPR013022">
    <property type="entry name" value="Xyl_isomerase-like_TIM-brl"/>
</dbReference>
<evidence type="ECO:0000256" key="4">
    <source>
        <dbReference type="ARBA" id="ARBA00022630"/>
    </source>
</evidence>
<accession>A0A815KY52</accession>
<proteinExistence type="predicted"/>
<feature type="binding site" evidence="10">
    <location>
        <position position="320"/>
    </location>
    <ligand>
        <name>FAD</name>
        <dbReference type="ChEBI" id="CHEBI:57692"/>
    </ligand>
</feature>
<evidence type="ECO:0000256" key="10">
    <source>
        <dbReference type="PIRSR" id="PIRSR601834-1"/>
    </source>
</evidence>
<feature type="binding site" evidence="10">
    <location>
        <position position="386"/>
    </location>
    <ligand>
        <name>FAD</name>
        <dbReference type="ChEBI" id="CHEBI:57692"/>
    </ligand>
</feature>
<keyword evidence="4 10" id="KW-0285">Flavoprotein</keyword>
<dbReference type="PRINTS" id="PR00406">
    <property type="entry name" value="CYTB5RDTASE"/>
</dbReference>
<feature type="binding site" evidence="10">
    <location>
        <position position="319"/>
    </location>
    <ligand>
        <name>FAD</name>
        <dbReference type="ChEBI" id="CHEBI:57692"/>
    </ligand>
</feature>
<keyword evidence="7" id="KW-1133">Transmembrane helix</keyword>
<dbReference type="EMBL" id="CAJNOR010003320">
    <property type="protein sequence ID" value="CAF1401904.1"/>
    <property type="molecule type" value="Genomic_DNA"/>
</dbReference>
<name>A0A815KY52_ADIRI</name>
<dbReference type="InterPro" id="IPR001834">
    <property type="entry name" value="CBR-like"/>
</dbReference>
<evidence type="ECO:0000256" key="3">
    <source>
        <dbReference type="ARBA" id="ARBA00012011"/>
    </source>
</evidence>
<keyword evidence="8" id="KW-0560">Oxidoreductase</keyword>
<dbReference type="GO" id="GO:0016020">
    <property type="term" value="C:membrane"/>
    <property type="evidence" value="ECO:0007669"/>
    <property type="project" value="UniProtKB-SubCell"/>
</dbReference>
<feature type="binding site" evidence="10">
    <location>
        <position position="335"/>
    </location>
    <ligand>
        <name>FAD</name>
        <dbReference type="ChEBI" id="CHEBI:57692"/>
    </ligand>
</feature>
<dbReference type="Pfam" id="PF01261">
    <property type="entry name" value="AP_endonuc_2"/>
    <property type="match status" value="1"/>
</dbReference>
<keyword evidence="13" id="KW-1185">Reference proteome</keyword>
<dbReference type="FunFam" id="2.40.30.10:FF:000069">
    <property type="entry name" value="NADH-cytochrome b5 reductase"/>
    <property type="match status" value="1"/>
</dbReference>
<dbReference type="InterPro" id="IPR017927">
    <property type="entry name" value="FAD-bd_FR_type"/>
</dbReference>
<dbReference type="InterPro" id="IPR036237">
    <property type="entry name" value="Xyl_isomerase-like_sf"/>
</dbReference>
<gene>
    <name evidence="12" type="ORF">XAT740_LOCUS34186</name>
</gene>
<evidence type="ECO:0000259" key="11">
    <source>
        <dbReference type="PROSITE" id="PS51384"/>
    </source>
</evidence>
<keyword evidence="5" id="KW-0812">Transmembrane</keyword>
<evidence type="ECO:0000313" key="13">
    <source>
        <dbReference type="Proteomes" id="UP000663828"/>
    </source>
</evidence>
<dbReference type="Proteomes" id="UP000663828">
    <property type="component" value="Unassembled WGS sequence"/>
</dbReference>
<dbReference type="InterPro" id="IPR008333">
    <property type="entry name" value="Cbr1-like_FAD-bd_dom"/>
</dbReference>
<dbReference type="PROSITE" id="PS51384">
    <property type="entry name" value="FAD_FR"/>
    <property type="match status" value="1"/>
</dbReference>
<organism evidence="12 13">
    <name type="scientific">Adineta ricciae</name>
    <name type="common">Rotifer</name>
    <dbReference type="NCBI Taxonomy" id="249248"/>
    <lineage>
        <taxon>Eukaryota</taxon>
        <taxon>Metazoa</taxon>
        <taxon>Spiralia</taxon>
        <taxon>Gnathifera</taxon>
        <taxon>Rotifera</taxon>
        <taxon>Eurotatoria</taxon>
        <taxon>Bdelloidea</taxon>
        <taxon>Adinetida</taxon>
        <taxon>Adinetidae</taxon>
        <taxon>Adineta</taxon>
    </lineage>
</organism>
<dbReference type="EC" id="1.6.2.2" evidence="3"/>
<comment type="cofactor">
    <cofactor evidence="1 10">
        <name>FAD</name>
        <dbReference type="ChEBI" id="CHEBI:57692"/>
    </cofactor>
</comment>
<dbReference type="Gene3D" id="2.40.30.10">
    <property type="entry name" value="Translation factors"/>
    <property type="match status" value="1"/>
</dbReference>
<protein>
    <recommendedName>
        <fullName evidence="3">cytochrome-b5 reductase</fullName>
        <ecNumber evidence="3">1.6.2.2</ecNumber>
    </recommendedName>
</protein>
<comment type="caution">
    <text evidence="12">The sequence shown here is derived from an EMBL/GenBank/DDBJ whole genome shotgun (WGS) entry which is preliminary data.</text>
</comment>
<dbReference type="SUPFAM" id="SSF63380">
    <property type="entry name" value="Riboflavin synthase domain-like"/>
    <property type="match status" value="1"/>
</dbReference>
<dbReference type="Pfam" id="PF00970">
    <property type="entry name" value="FAD_binding_6"/>
    <property type="match status" value="1"/>
</dbReference>
<feature type="binding site" evidence="10">
    <location>
        <position position="318"/>
    </location>
    <ligand>
        <name>FAD</name>
        <dbReference type="ChEBI" id="CHEBI:57692"/>
    </ligand>
</feature>
<dbReference type="PANTHER" id="PTHR19370">
    <property type="entry name" value="NADH-CYTOCHROME B5 REDUCTASE"/>
    <property type="match status" value="1"/>
</dbReference>
<evidence type="ECO:0000256" key="5">
    <source>
        <dbReference type="ARBA" id="ARBA00022692"/>
    </source>
</evidence>
<keyword evidence="6 10" id="KW-0274">FAD</keyword>
<dbReference type="AlphaFoldDB" id="A0A815KY52"/>
<dbReference type="SUPFAM" id="SSF51658">
    <property type="entry name" value="Xylose isomerase-like"/>
    <property type="match status" value="1"/>
</dbReference>
<dbReference type="Gene3D" id="3.20.20.150">
    <property type="entry name" value="Divalent-metal-dependent TIM barrel enzymes"/>
    <property type="match status" value="1"/>
</dbReference>
<feature type="binding site" evidence="10">
    <location>
        <position position="345"/>
    </location>
    <ligand>
        <name>FAD</name>
        <dbReference type="ChEBI" id="CHEBI:57692"/>
    </ligand>
</feature>
<evidence type="ECO:0000256" key="9">
    <source>
        <dbReference type="ARBA" id="ARBA00023136"/>
    </source>
</evidence>